<keyword evidence="1" id="KW-0812">Transmembrane</keyword>
<name>A0A3L6ZN57_9MICO</name>
<proteinExistence type="predicted"/>
<dbReference type="AlphaFoldDB" id="A0A3L6ZN57"/>
<evidence type="ECO:0000256" key="1">
    <source>
        <dbReference type="SAM" id="Phobius"/>
    </source>
</evidence>
<protein>
    <submittedName>
        <fullName evidence="2">Uncharacterized protein</fullName>
    </submittedName>
</protein>
<dbReference type="EMBL" id="RCUW01000005">
    <property type="protein sequence ID" value="RLP69329.1"/>
    <property type="molecule type" value="Genomic_DNA"/>
</dbReference>
<sequence length="158" mass="16016">MIGAVVTIGYAALGLAQILVLNPLAAVPGMELDQIRAVMATRGERIDAWPPVTFAVVGAGLAVVIVVATLAGRPRPTTVLLFVSLGLVGGAPAYWIASFGAGMSLADAFAIGGGDVSPWAVPLYAVSAVALVTALVLPVARAARGRAQILRTSTDRTV</sequence>
<keyword evidence="1" id="KW-0472">Membrane</keyword>
<evidence type="ECO:0000313" key="3">
    <source>
        <dbReference type="Proteomes" id="UP000275395"/>
    </source>
</evidence>
<keyword evidence="1" id="KW-1133">Transmembrane helix</keyword>
<reference evidence="2 3" key="1">
    <citation type="submission" date="2018-10" db="EMBL/GenBank/DDBJ databases">
        <authorList>
            <person name="Li J."/>
        </authorList>
    </citation>
    <scope>NUCLEOTIDE SEQUENCE [LARGE SCALE GENOMIC DNA]</scope>
    <source>
        <strain evidence="2 3">JCM 30549</strain>
    </source>
</reference>
<organism evidence="2 3">
    <name type="scientific">Mycetocola reblochoni</name>
    <dbReference type="NCBI Taxonomy" id="331618"/>
    <lineage>
        <taxon>Bacteria</taxon>
        <taxon>Bacillati</taxon>
        <taxon>Actinomycetota</taxon>
        <taxon>Actinomycetes</taxon>
        <taxon>Micrococcales</taxon>
        <taxon>Microbacteriaceae</taxon>
        <taxon>Mycetocola</taxon>
    </lineage>
</organism>
<feature type="transmembrane region" description="Helical" evidence="1">
    <location>
        <begin position="79"/>
        <end position="101"/>
    </location>
</feature>
<dbReference type="Proteomes" id="UP000275395">
    <property type="component" value="Unassembled WGS sequence"/>
</dbReference>
<accession>A0A3L6ZN57</accession>
<feature type="transmembrane region" description="Helical" evidence="1">
    <location>
        <begin position="50"/>
        <end position="72"/>
    </location>
</feature>
<gene>
    <name evidence="2" type="ORF">D9V30_07670</name>
</gene>
<feature type="transmembrane region" description="Helical" evidence="1">
    <location>
        <begin position="121"/>
        <end position="140"/>
    </location>
</feature>
<evidence type="ECO:0000313" key="2">
    <source>
        <dbReference type="EMBL" id="RLP69329.1"/>
    </source>
</evidence>
<comment type="caution">
    <text evidence="2">The sequence shown here is derived from an EMBL/GenBank/DDBJ whole genome shotgun (WGS) entry which is preliminary data.</text>
</comment>